<keyword evidence="2" id="KW-0143">Chaperone</keyword>
<keyword evidence="1" id="KW-0996">Nickel insertion</keyword>
<protein>
    <submittedName>
        <fullName evidence="3">Urease accessory protein UreF</fullName>
    </submittedName>
</protein>
<evidence type="ECO:0000313" key="4">
    <source>
        <dbReference type="Proteomes" id="UP000323454"/>
    </source>
</evidence>
<reference evidence="3 4" key="1">
    <citation type="submission" date="2019-09" db="EMBL/GenBank/DDBJ databases">
        <title>Goodfellowia gen. nov., a new genus of the Pseudonocardineae related to Actinoalloteichus, containing Goodfellowia coeruleoviolacea gen. nov., comb. nov. gen. nov., comb. nov.</title>
        <authorList>
            <person name="Labeda D."/>
        </authorList>
    </citation>
    <scope>NUCLEOTIDE SEQUENCE [LARGE SCALE GENOMIC DNA]</scope>
    <source>
        <strain evidence="3 4">AN110305</strain>
    </source>
</reference>
<comment type="caution">
    <text evidence="3">The sequence shown here is derived from an EMBL/GenBank/DDBJ whole genome shotgun (WGS) entry which is preliminary data.</text>
</comment>
<evidence type="ECO:0000256" key="1">
    <source>
        <dbReference type="ARBA" id="ARBA00022988"/>
    </source>
</evidence>
<proteinExistence type="predicted"/>
<gene>
    <name evidence="3" type="ORF">F0L68_10970</name>
</gene>
<evidence type="ECO:0000256" key="2">
    <source>
        <dbReference type="ARBA" id="ARBA00023186"/>
    </source>
</evidence>
<dbReference type="Pfam" id="PF01730">
    <property type="entry name" value="UreF"/>
    <property type="match status" value="1"/>
</dbReference>
<dbReference type="Gene3D" id="1.10.4190.10">
    <property type="entry name" value="Urease accessory protein UreF"/>
    <property type="match status" value="1"/>
</dbReference>
<dbReference type="GO" id="GO:0016151">
    <property type="term" value="F:nickel cation binding"/>
    <property type="evidence" value="ECO:0007669"/>
    <property type="project" value="InterPro"/>
</dbReference>
<dbReference type="InterPro" id="IPR002639">
    <property type="entry name" value="UreF"/>
</dbReference>
<reference evidence="3 4" key="2">
    <citation type="submission" date="2019-09" db="EMBL/GenBank/DDBJ databases">
        <authorList>
            <person name="Jin C."/>
        </authorList>
    </citation>
    <scope>NUCLEOTIDE SEQUENCE [LARGE SCALE GENOMIC DNA]</scope>
    <source>
        <strain evidence="3 4">AN110305</strain>
    </source>
</reference>
<sequence length="228" mass="22620">MAMVTLILADARFPGGGHVHSGGVEEAAARGLVTGEADLAGFLRGRLRTAGELGAVFAAASAHAAAAGATAGHWRLLDEELDARTPSAAQRAASRAQGRGAVRAGRRAWPSAVLEGLLAAVPRPHHPVVLGALVAGAGGGPSDAALCAGYLAVSGPASAAVRLLGLDPFGANAAVAALDAELRAVVATATAAAALAPADLPAQSSPGLDLLAEAHDRRHREEVRLFAS</sequence>
<dbReference type="AlphaFoldDB" id="A0A5B2XIL0"/>
<name>A0A5B2XIL0_9PSEU</name>
<dbReference type="PANTHER" id="PTHR33620">
    <property type="entry name" value="UREASE ACCESSORY PROTEIN F"/>
    <property type="match status" value="1"/>
</dbReference>
<dbReference type="EMBL" id="VUOB01000019">
    <property type="protein sequence ID" value="KAA2263034.1"/>
    <property type="molecule type" value="Genomic_DNA"/>
</dbReference>
<organism evidence="3 4">
    <name type="scientific">Solihabitans fulvus</name>
    <dbReference type="NCBI Taxonomy" id="1892852"/>
    <lineage>
        <taxon>Bacteria</taxon>
        <taxon>Bacillati</taxon>
        <taxon>Actinomycetota</taxon>
        <taxon>Actinomycetes</taxon>
        <taxon>Pseudonocardiales</taxon>
        <taxon>Pseudonocardiaceae</taxon>
        <taxon>Solihabitans</taxon>
    </lineage>
</organism>
<dbReference type="OrthoDB" id="3382047at2"/>
<evidence type="ECO:0000313" key="3">
    <source>
        <dbReference type="EMBL" id="KAA2263034.1"/>
    </source>
</evidence>
<accession>A0A5B2XIL0</accession>
<dbReference type="PIRSF" id="PIRSF009467">
    <property type="entry name" value="Ureas_acces_UreF"/>
    <property type="match status" value="1"/>
</dbReference>
<dbReference type="Proteomes" id="UP000323454">
    <property type="component" value="Unassembled WGS sequence"/>
</dbReference>
<keyword evidence="4" id="KW-1185">Reference proteome</keyword>
<dbReference type="InterPro" id="IPR038277">
    <property type="entry name" value="UreF_sf"/>
</dbReference>
<dbReference type="PANTHER" id="PTHR33620:SF1">
    <property type="entry name" value="UREASE ACCESSORY PROTEIN F"/>
    <property type="match status" value="1"/>
</dbReference>